<dbReference type="AlphaFoldDB" id="A0A7J9JUD3"/>
<sequence>NVPVIDNTNTLIEVHRIVRINKLVQLNNEVQSLMDASNEKQKVLSQQTTSGTKTNRWWETCLDQLNPRELYERYYRFS</sequence>
<proteinExistence type="predicted"/>
<evidence type="ECO:0000313" key="2">
    <source>
        <dbReference type="Proteomes" id="UP000593575"/>
    </source>
</evidence>
<feature type="non-terminal residue" evidence="1">
    <location>
        <position position="1"/>
    </location>
</feature>
<keyword evidence="2" id="KW-1185">Reference proteome</keyword>
<organism evidence="1 2">
    <name type="scientific">Gossypium armourianum</name>
    <dbReference type="NCBI Taxonomy" id="34283"/>
    <lineage>
        <taxon>Eukaryota</taxon>
        <taxon>Viridiplantae</taxon>
        <taxon>Streptophyta</taxon>
        <taxon>Embryophyta</taxon>
        <taxon>Tracheophyta</taxon>
        <taxon>Spermatophyta</taxon>
        <taxon>Magnoliopsida</taxon>
        <taxon>eudicotyledons</taxon>
        <taxon>Gunneridae</taxon>
        <taxon>Pentapetalae</taxon>
        <taxon>rosids</taxon>
        <taxon>malvids</taxon>
        <taxon>Malvales</taxon>
        <taxon>Malvaceae</taxon>
        <taxon>Malvoideae</taxon>
        <taxon>Gossypium</taxon>
    </lineage>
</organism>
<dbReference type="EMBL" id="JABFAE010000009">
    <property type="protein sequence ID" value="MBA0837801.1"/>
    <property type="molecule type" value="Genomic_DNA"/>
</dbReference>
<comment type="caution">
    <text evidence="1">The sequence shown here is derived from an EMBL/GenBank/DDBJ whole genome shotgun (WGS) entry which is preliminary data.</text>
</comment>
<gene>
    <name evidence="1" type="ORF">Goarm_009922</name>
</gene>
<dbReference type="Proteomes" id="UP000593575">
    <property type="component" value="Unassembled WGS sequence"/>
</dbReference>
<name>A0A7J9JUD3_9ROSI</name>
<evidence type="ECO:0000313" key="1">
    <source>
        <dbReference type="EMBL" id="MBA0837801.1"/>
    </source>
</evidence>
<protein>
    <submittedName>
        <fullName evidence="1">Uncharacterized protein</fullName>
    </submittedName>
</protein>
<accession>A0A7J9JUD3</accession>
<reference evidence="1 2" key="1">
    <citation type="journal article" date="2019" name="Genome Biol. Evol.">
        <title>Insights into the evolution of the New World diploid cottons (Gossypium, subgenus Houzingenia) based on genome sequencing.</title>
        <authorList>
            <person name="Grover C.E."/>
            <person name="Arick M.A. 2nd"/>
            <person name="Thrash A."/>
            <person name="Conover J.L."/>
            <person name="Sanders W.S."/>
            <person name="Peterson D.G."/>
            <person name="Frelichowski J.E."/>
            <person name="Scheffler J.A."/>
            <person name="Scheffler B.E."/>
            <person name="Wendel J.F."/>
        </authorList>
    </citation>
    <scope>NUCLEOTIDE SEQUENCE [LARGE SCALE GENOMIC DNA]</scope>
    <source>
        <strain evidence="1">6</strain>
        <tissue evidence="1">Leaf</tissue>
    </source>
</reference>